<dbReference type="InterPro" id="IPR027303">
    <property type="entry name" value="Gln_synth_gly_rich_site"/>
</dbReference>
<feature type="domain" description="GS catalytic" evidence="6">
    <location>
        <begin position="136"/>
        <end position="471"/>
    </location>
</feature>
<protein>
    <submittedName>
        <fullName evidence="7">Glutamate--putrescine ligase</fullName>
    </submittedName>
</protein>
<keyword evidence="3" id="KW-0460">Magnesium</keyword>
<dbReference type="PROSITE" id="PS51987">
    <property type="entry name" value="GS_CATALYTIC"/>
    <property type="match status" value="1"/>
</dbReference>
<evidence type="ECO:0000256" key="2">
    <source>
        <dbReference type="ARBA" id="ARBA00022598"/>
    </source>
</evidence>
<keyword evidence="8" id="KW-1185">Reference proteome</keyword>
<proteinExistence type="inferred from homology"/>
<dbReference type="Gene3D" id="3.30.590.10">
    <property type="entry name" value="Glutamine synthetase/guanido kinase, catalytic domain"/>
    <property type="match status" value="1"/>
</dbReference>
<dbReference type="PANTHER" id="PTHR43785:SF12">
    <property type="entry name" value="TYPE-1 GLUTAMINE SYNTHETASE 2"/>
    <property type="match status" value="1"/>
</dbReference>
<evidence type="ECO:0000256" key="1">
    <source>
        <dbReference type="ARBA" id="ARBA00001946"/>
    </source>
</evidence>
<comment type="similarity">
    <text evidence="4 5">Belongs to the glutamine synthetase family.</text>
</comment>
<evidence type="ECO:0000256" key="3">
    <source>
        <dbReference type="ARBA" id="ARBA00022842"/>
    </source>
</evidence>
<organism evidence="7 8">
    <name type="scientific">Loktanella fryxellensis</name>
    <dbReference type="NCBI Taxonomy" id="245187"/>
    <lineage>
        <taxon>Bacteria</taxon>
        <taxon>Pseudomonadati</taxon>
        <taxon>Pseudomonadota</taxon>
        <taxon>Alphaproteobacteria</taxon>
        <taxon>Rhodobacterales</taxon>
        <taxon>Roseobacteraceae</taxon>
        <taxon>Loktanella</taxon>
    </lineage>
</organism>
<dbReference type="Proteomes" id="UP000199585">
    <property type="component" value="Unassembled WGS sequence"/>
</dbReference>
<dbReference type="Pfam" id="PF00120">
    <property type="entry name" value="Gln-synt_C"/>
    <property type="match status" value="1"/>
</dbReference>
<evidence type="ECO:0000256" key="5">
    <source>
        <dbReference type="RuleBase" id="RU000384"/>
    </source>
</evidence>
<reference evidence="7 8" key="1">
    <citation type="submission" date="2016-10" db="EMBL/GenBank/DDBJ databases">
        <authorList>
            <person name="de Groot N.N."/>
        </authorList>
    </citation>
    <scope>NUCLEOTIDE SEQUENCE [LARGE SCALE GENOMIC DNA]</scope>
    <source>
        <strain evidence="7 8">DSM 16213</strain>
    </source>
</reference>
<dbReference type="PROSITE" id="PS00181">
    <property type="entry name" value="GLNA_ATP"/>
    <property type="match status" value="1"/>
</dbReference>
<dbReference type="SUPFAM" id="SSF55931">
    <property type="entry name" value="Glutamine synthetase/guanido kinase"/>
    <property type="match status" value="1"/>
</dbReference>
<dbReference type="SUPFAM" id="SSF54368">
    <property type="entry name" value="Glutamine synthetase, N-terminal domain"/>
    <property type="match status" value="1"/>
</dbReference>
<dbReference type="AlphaFoldDB" id="A0A1H8J1K6"/>
<dbReference type="InterPro" id="IPR036651">
    <property type="entry name" value="Gln_synt_N_sf"/>
</dbReference>
<dbReference type="GO" id="GO:0006542">
    <property type="term" value="P:glutamine biosynthetic process"/>
    <property type="evidence" value="ECO:0007669"/>
    <property type="project" value="InterPro"/>
</dbReference>
<dbReference type="EMBL" id="FOCI01000031">
    <property type="protein sequence ID" value="SEN74047.1"/>
    <property type="molecule type" value="Genomic_DNA"/>
</dbReference>
<name>A0A1H8J1K6_9RHOB</name>
<gene>
    <name evidence="7" type="ORF">SAMN04488003_13111</name>
</gene>
<evidence type="ECO:0000259" key="6">
    <source>
        <dbReference type="PROSITE" id="PS51987"/>
    </source>
</evidence>
<sequence length="471" mass="51773">MDQTLPTLPPQRGQNPGQMDLDHAAHLDWLNAQTDIENIFACICDLNGTLRGKRVDANQAAKILKGSIRMPLSLAGLDIWGEDIEVSALVFETGDADGICQYTGRGILPINWTSRPTALIPLSLYNEDGRPFMGDPRHALDAVVKRYADKGLTPVVATELEFYLVDPTETIPQPPLSPVTGKRLDSDGALSLDELEHFDEFLNDVYEACHMQGIPADSAISENGAGQFEINMRHVGDALRAADDAVLFKRLVRGIARKHGFAATFMAKPYGDRAGSGFHVHFSLEDAEGRNVFDNGGEEGTPIMMHAVAGLLHTMQENALVFAPHENSFRRLLPGTHAPSSVAWGYENRTVAVRIPGGDSRARRIEHRVAGADANPYLVLASILGGALLGIEGAWEPTKALVGDAYAQEKELAHLPLDWATAIQAFKNGAHIQSIYAPRLQRMLVDCKRQEQHRFNRHVTEFEYDTYLETV</sequence>
<dbReference type="PANTHER" id="PTHR43785">
    <property type="entry name" value="GAMMA-GLUTAMYLPUTRESCINE SYNTHETASE"/>
    <property type="match status" value="1"/>
</dbReference>
<dbReference type="SMART" id="SM01230">
    <property type="entry name" value="Gln-synt_C"/>
    <property type="match status" value="1"/>
</dbReference>
<dbReference type="STRING" id="245187.SAMN04488003_13111"/>
<comment type="cofactor">
    <cofactor evidence="1">
        <name>Mg(2+)</name>
        <dbReference type="ChEBI" id="CHEBI:18420"/>
    </cofactor>
</comment>
<dbReference type="InterPro" id="IPR014746">
    <property type="entry name" value="Gln_synth/guanido_kin_cat_dom"/>
</dbReference>
<dbReference type="GO" id="GO:0004356">
    <property type="term" value="F:glutamine synthetase activity"/>
    <property type="evidence" value="ECO:0007669"/>
    <property type="project" value="InterPro"/>
</dbReference>
<evidence type="ECO:0000256" key="4">
    <source>
        <dbReference type="PROSITE-ProRule" id="PRU01331"/>
    </source>
</evidence>
<dbReference type="InterPro" id="IPR008146">
    <property type="entry name" value="Gln_synth_cat_dom"/>
</dbReference>
<evidence type="ECO:0000313" key="7">
    <source>
        <dbReference type="EMBL" id="SEN74047.1"/>
    </source>
</evidence>
<dbReference type="GO" id="GO:0006598">
    <property type="term" value="P:polyamine catabolic process"/>
    <property type="evidence" value="ECO:0007669"/>
    <property type="project" value="TreeGrafter"/>
</dbReference>
<accession>A0A1H8J1K6</accession>
<keyword evidence="2 7" id="KW-0436">Ligase</keyword>
<evidence type="ECO:0000313" key="8">
    <source>
        <dbReference type="Proteomes" id="UP000199585"/>
    </source>
</evidence>